<dbReference type="Gene3D" id="3.30.420.40">
    <property type="match status" value="1"/>
</dbReference>
<protein>
    <submittedName>
        <fullName evidence="2">Ppx/GppA phosphatase family protein</fullName>
    </submittedName>
</protein>
<dbReference type="PANTHER" id="PTHR30005:SF0">
    <property type="entry name" value="RETROGRADE REGULATION PROTEIN 2"/>
    <property type="match status" value="1"/>
</dbReference>
<dbReference type="InterPro" id="IPR050273">
    <property type="entry name" value="GppA/Ppx_hydrolase"/>
</dbReference>
<dbReference type="InterPro" id="IPR043129">
    <property type="entry name" value="ATPase_NBD"/>
</dbReference>
<dbReference type="PANTHER" id="PTHR30005">
    <property type="entry name" value="EXOPOLYPHOSPHATASE"/>
    <property type="match status" value="1"/>
</dbReference>
<gene>
    <name evidence="2" type="ORF">RKE40_08945</name>
</gene>
<proteinExistence type="predicted"/>
<reference evidence="2 3" key="1">
    <citation type="submission" date="2023-09" db="EMBL/GenBank/DDBJ databases">
        <title>Whole genome shotgun sequencing (WGS) of Bosea sp. ZW T0_25, isolated from stored onions (Allium cepa).</title>
        <authorList>
            <person name="Stoll D.A."/>
            <person name="Huch M."/>
        </authorList>
    </citation>
    <scope>NUCLEOTIDE SEQUENCE [LARGE SCALE GENOMIC DNA]</scope>
    <source>
        <strain evidence="2 3">ZW T0_25</strain>
    </source>
</reference>
<comment type="caution">
    <text evidence="2">The sequence shown here is derived from an EMBL/GenBank/DDBJ whole genome shotgun (WGS) entry which is preliminary data.</text>
</comment>
<name>A0ABU3S5E8_9HYPH</name>
<dbReference type="EMBL" id="JAWDID010000010">
    <property type="protein sequence ID" value="MDU0340006.1"/>
    <property type="molecule type" value="Genomic_DNA"/>
</dbReference>
<sequence>MTVEDRQESDRPAVAAVAATTDRAATTPGGFATPAFQRRSSATYAALDLGTNNCRLLIARPAQHGFRVVDAFSRIVRLGEGLSASGRLCEGAMERAVEALKICKSKMDHRGVTRARLITTEACRSAANGVDFVQRVGREAELELEIVDQRTEASLAVTGCAALAAPEANAVIVFDIGGGSTEIVWLGGRESGRDPASRIREWASLPIGVVSVAERYGGVEVGRDLFERMVTDCSAALKPFADKAAAARQAPGFHLLGTSGTVTTVAGIHLRLPRYDRRQVDGLWMREADVLSVIDELVAMDYAQRQANACIGRDRADLVLAGCAIFEAIRRAFPSPMVRIADRGLREGILLRMMHEDRAWWRRRQ</sequence>
<keyword evidence="3" id="KW-1185">Reference proteome</keyword>
<evidence type="ECO:0000313" key="2">
    <source>
        <dbReference type="EMBL" id="MDU0340006.1"/>
    </source>
</evidence>
<feature type="domain" description="Ppx/GppA phosphatase N-terminal" evidence="1">
    <location>
        <begin position="58"/>
        <end position="356"/>
    </location>
</feature>
<dbReference type="CDD" id="cd24054">
    <property type="entry name" value="ASKHA_NBD_AaPPX-GppA_MtPPX2-like"/>
    <property type="match status" value="1"/>
</dbReference>
<dbReference type="Gene3D" id="3.30.420.150">
    <property type="entry name" value="Exopolyphosphatase. Domain 2"/>
    <property type="match status" value="1"/>
</dbReference>
<evidence type="ECO:0000313" key="3">
    <source>
        <dbReference type="Proteomes" id="UP001254257"/>
    </source>
</evidence>
<dbReference type="InterPro" id="IPR003695">
    <property type="entry name" value="Ppx_GppA_N"/>
</dbReference>
<evidence type="ECO:0000259" key="1">
    <source>
        <dbReference type="Pfam" id="PF02541"/>
    </source>
</evidence>
<accession>A0ABU3S5E8</accession>
<dbReference type="SUPFAM" id="SSF53067">
    <property type="entry name" value="Actin-like ATPase domain"/>
    <property type="match status" value="2"/>
</dbReference>
<organism evidence="2 3">
    <name type="scientific">Bosea rubneri</name>
    <dbReference type="NCBI Taxonomy" id="3075434"/>
    <lineage>
        <taxon>Bacteria</taxon>
        <taxon>Pseudomonadati</taxon>
        <taxon>Pseudomonadota</taxon>
        <taxon>Alphaproteobacteria</taxon>
        <taxon>Hyphomicrobiales</taxon>
        <taxon>Boseaceae</taxon>
        <taxon>Bosea</taxon>
    </lineage>
</organism>
<dbReference type="Pfam" id="PF02541">
    <property type="entry name" value="Ppx-GppA"/>
    <property type="match status" value="1"/>
</dbReference>
<dbReference type="Proteomes" id="UP001254257">
    <property type="component" value="Unassembled WGS sequence"/>
</dbReference>